<accession>A0AAD9FZW6</accession>
<sequence length="128" mass="14447">MQLGVGLCATAIHTLNEVYFSRKRSGSDLPSADAWIRMLQSGSLCQANDNELFESLISTRAVWILKTLSTEELDRLERIAYGANPGSDDNMVEQCLQKGILVQTEQHYLFSSPVMWRFFVKMRVGSNL</sequence>
<proteinExistence type="predicted"/>
<evidence type="ECO:0000313" key="1">
    <source>
        <dbReference type="EMBL" id="KAK1929416.1"/>
    </source>
</evidence>
<gene>
    <name evidence="1" type="ORF">P3T76_015168</name>
</gene>
<organism evidence="1 2">
    <name type="scientific">Phytophthora citrophthora</name>
    <dbReference type="NCBI Taxonomy" id="4793"/>
    <lineage>
        <taxon>Eukaryota</taxon>
        <taxon>Sar</taxon>
        <taxon>Stramenopiles</taxon>
        <taxon>Oomycota</taxon>
        <taxon>Peronosporomycetes</taxon>
        <taxon>Peronosporales</taxon>
        <taxon>Peronosporaceae</taxon>
        <taxon>Phytophthora</taxon>
    </lineage>
</organism>
<keyword evidence="2" id="KW-1185">Reference proteome</keyword>
<protein>
    <submittedName>
        <fullName evidence="1">Uncharacterized protein</fullName>
    </submittedName>
</protein>
<dbReference type="Proteomes" id="UP001259832">
    <property type="component" value="Unassembled WGS sequence"/>
</dbReference>
<reference evidence="1" key="1">
    <citation type="submission" date="2023-08" db="EMBL/GenBank/DDBJ databases">
        <title>Reference Genome Resource for the Citrus Pathogen Phytophthora citrophthora.</title>
        <authorList>
            <person name="Moller H."/>
            <person name="Coetzee B."/>
            <person name="Rose L.J."/>
            <person name="Van Niekerk J.M."/>
        </authorList>
    </citation>
    <scope>NUCLEOTIDE SEQUENCE</scope>
    <source>
        <strain evidence="1">STE-U-9442</strain>
    </source>
</reference>
<dbReference type="AlphaFoldDB" id="A0AAD9FZW6"/>
<comment type="caution">
    <text evidence="1">The sequence shown here is derived from an EMBL/GenBank/DDBJ whole genome shotgun (WGS) entry which is preliminary data.</text>
</comment>
<dbReference type="EMBL" id="JASMQC010000049">
    <property type="protein sequence ID" value="KAK1929416.1"/>
    <property type="molecule type" value="Genomic_DNA"/>
</dbReference>
<name>A0AAD9FZW6_9STRA</name>
<evidence type="ECO:0000313" key="2">
    <source>
        <dbReference type="Proteomes" id="UP001259832"/>
    </source>
</evidence>